<keyword evidence="9 11" id="KW-0472">Membrane</keyword>
<feature type="domain" description="TonB-dependent receptor-like beta-barrel" evidence="14">
    <location>
        <begin position="369"/>
        <end position="848"/>
    </location>
</feature>
<evidence type="ECO:0000256" key="9">
    <source>
        <dbReference type="ARBA" id="ARBA00023136"/>
    </source>
</evidence>
<evidence type="ECO:0000256" key="7">
    <source>
        <dbReference type="ARBA" id="ARBA00023065"/>
    </source>
</evidence>
<sequence>MRTLGRSRFPLNAVAVATLSCLAPWAAAQGQAPAADAAAKPDKNELPTITVNATRVSSGLMQTPVAVTAITQESLTRSGITDVRGLSASVPNLQISSGADSGVQINIRGVGSTNFTEIGDPAVGLHVDGLYSPRPQGALALMFDLEQVEVLRGPQGTLFGRNSTGGSVNIIPAKPEFGSTYGSAELDLGSYRKRQLNLVQNFGVSKELALRATFSKVKRDGWIQQQQDFTDVDIPALGWAADGIPDVDQRRNTPVKRSGYYYNRDEWAARLSARLKPRPELDWLVSYERFQNNAAGDIEMKDCEQAAGTRFACTGGPWEVKVNVPGKTDMSMDTLRSRLVWTPAPGSTIEYGFARANQRRSQQSDDDAGYHPLASEVTVSRPVGPAGDEGVWPVRDETSFTLGSKYLSTVHELQYKRQSDDLQLVTGVFWMHEKNAIDYAQEQLVTVPYGFPTSQFYHQPNRQVDAKAVFAQADWTFRPGWTATLGGRFSHDSKTDQGGQVYGGWDGKTPAYYNGLFNPGTPGTPGFQAHNGHQLTEAMGPLAGVGAYALWGEPAGNDHSESWRKFTYRLGLSHQITPNDMAYTSLATGYKAGGFGDKDDRCGDKECVDGPAGPQYSFFPYKPETVTNFELGYKGLMLNRRLSLAVTAFFSQYRDMQVTGDFFASRIKRNEPCPADKPTCDIVVKWQTVNVGVVDIPGLEVELDYKPWAGARLGGFFSYINSKMRNYRTFNDGWNCGVREEMGAPACPAAYDGSEAELRGRQIYDITGNHLPLSPKYTFGINFAQTFEVGGYEITPWVNVKWQDKMYFTLRNLDNPHISDAQKAFAKVDASVRINAPKYWHAELYVLNATNQMTRNSARDGGGFVRGTWNDPRTVGIRLGVDY</sequence>
<dbReference type="InterPro" id="IPR039426">
    <property type="entry name" value="TonB-dep_rcpt-like"/>
</dbReference>
<dbReference type="Pfam" id="PF00593">
    <property type="entry name" value="TonB_dep_Rec_b-barrel"/>
    <property type="match status" value="1"/>
</dbReference>
<keyword evidence="3 11" id="KW-1134">Transmembrane beta strand</keyword>
<keyword evidence="5 11" id="KW-0812">Transmembrane</keyword>
<dbReference type="InterPro" id="IPR036942">
    <property type="entry name" value="Beta-barrel_TonB_sf"/>
</dbReference>
<keyword evidence="7" id="KW-0406">Ion transport</keyword>
<keyword evidence="8 12" id="KW-0798">TonB box</keyword>
<evidence type="ECO:0000313" key="16">
    <source>
        <dbReference type="EMBL" id="MDL5033120.1"/>
    </source>
</evidence>
<keyword evidence="17" id="KW-1185">Reference proteome</keyword>
<dbReference type="Gene3D" id="2.40.170.20">
    <property type="entry name" value="TonB-dependent receptor, beta-barrel domain"/>
    <property type="match status" value="1"/>
</dbReference>
<dbReference type="PANTHER" id="PTHR32552:SF81">
    <property type="entry name" value="TONB-DEPENDENT OUTER MEMBRANE RECEPTOR"/>
    <property type="match status" value="1"/>
</dbReference>
<comment type="subcellular location">
    <subcellularLocation>
        <location evidence="1 11">Cell outer membrane</location>
        <topology evidence="1 11">Multi-pass membrane protein</topology>
    </subcellularLocation>
</comment>
<evidence type="ECO:0000259" key="15">
    <source>
        <dbReference type="Pfam" id="PF07715"/>
    </source>
</evidence>
<dbReference type="PROSITE" id="PS51257">
    <property type="entry name" value="PROKAR_LIPOPROTEIN"/>
    <property type="match status" value="1"/>
</dbReference>
<evidence type="ECO:0000256" key="2">
    <source>
        <dbReference type="ARBA" id="ARBA00022448"/>
    </source>
</evidence>
<evidence type="ECO:0000256" key="1">
    <source>
        <dbReference type="ARBA" id="ARBA00004571"/>
    </source>
</evidence>
<evidence type="ECO:0000256" key="13">
    <source>
        <dbReference type="SAM" id="SignalP"/>
    </source>
</evidence>
<dbReference type="RefSeq" id="WP_285983213.1">
    <property type="nucleotide sequence ID" value="NZ_JASVDS010000004.1"/>
</dbReference>
<dbReference type="PANTHER" id="PTHR32552">
    <property type="entry name" value="FERRICHROME IRON RECEPTOR-RELATED"/>
    <property type="match status" value="1"/>
</dbReference>
<evidence type="ECO:0000256" key="4">
    <source>
        <dbReference type="ARBA" id="ARBA00022496"/>
    </source>
</evidence>
<keyword evidence="2 11" id="KW-0813">Transport</keyword>
<evidence type="ECO:0000256" key="5">
    <source>
        <dbReference type="ARBA" id="ARBA00022692"/>
    </source>
</evidence>
<accession>A0ABT7LN50</accession>
<keyword evidence="13" id="KW-0732">Signal</keyword>
<keyword evidence="16" id="KW-0675">Receptor</keyword>
<evidence type="ECO:0000256" key="8">
    <source>
        <dbReference type="ARBA" id="ARBA00023077"/>
    </source>
</evidence>
<dbReference type="Pfam" id="PF07715">
    <property type="entry name" value="Plug"/>
    <property type="match status" value="1"/>
</dbReference>
<reference evidence="16 17" key="1">
    <citation type="submission" date="2023-06" db="EMBL/GenBank/DDBJ databases">
        <title>Pelomonas sp. APW6 16S ribosomal RNA gene genome sequencing and assembly.</title>
        <authorList>
            <person name="Woo H."/>
        </authorList>
    </citation>
    <scope>NUCLEOTIDE SEQUENCE [LARGE SCALE GENOMIC DNA]</scope>
    <source>
        <strain evidence="16 17">APW6</strain>
    </source>
</reference>
<feature type="domain" description="TonB-dependent receptor plug" evidence="15">
    <location>
        <begin position="61"/>
        <end position="166"/>
    </location>
</feature>
<evidence type="ECO:0000256" key="11">
    <source>
        <dbReference type="PROSITE-ProRule" id="PRU01360"/>
    </source>
</evidence>
<keyword evidence="6" id="KW-0408">Iron</keyword>
<dbReference type="EMBL" id="JASVDS010000004">
    <property type="protein sequence ID" value="MDL5033120.1"/>
    <property type="molecule type" value="Genomic_DNA"/>
</dbReference>
<evidence type="ECO:0000256" key="10">
    <source>
        <dbReference type="ARBA" id="ARBA00023237"/>
    </source>
</evidence>
<evidence type="ECO:0000313" key="17">
    <source>
        <dbReference type="Proteomes" id="UP001238603"/>
    </source>
</evidence>
<evidence type="ECO:0000259" key="14">
    <source>
        <dbReference type="Pfam" id="PF00593"/>
    </source>
</evidence>
<name>A0ABT7LN50_9BURK</name>
<dbReference type="PROSITE" id="PS52016">
    <property type="entry name" value="TONB_DEPENDENT_REC_3"/>
    <property type="match status" value="1"/>
</dbReference>
<keyword evidence="10 11" id="KW-0998">Cell outer membrane</keyword>
<proteinExistence type="inferred from homology"/>
<organism evidence="16 17">
    <name type="scientific">Roseateles subflavus</name>
    <dbReference type="NCBI Taxonomy" id="3053353"/>
    <lineage>
        <taxon>Bacteria</taxon>
        <taxon>Pseudomonadati</taxon>
        <taxon>Pseudomonadota</taxon>
        <taxon>Betaproteobacteria</taxon>
        <taxon>Burkholderiales</taxon>
        <taxon>Sphaerotilaceae</taxon>
        <taxon>Roseateles</taxon>
    </lineage>
</organism>
<dbReference type="SUPFAM" id="SSF56935">
    <property type="entry name" value="Porins"/>
    <property type="match status" value="1"/>
</dbReference>
<evidence type="ECO:0000256" key="3">
    <source>
        <dbReference type="ARBA" id="ARBA00022452"/>
    </source>
</evidence>
<protein>
    <submittedName>
        <fullName evidence="16">TonB-dependent receptor</fullName>
    </submittedName>
</protein>
<evidence type="ECO:0000256" key="12">
    <source>
        <dbReference type="RuleBase" id="RU003357"/>
    </source>
</evidence>
<dbReference type="InterPro" id="IPR012910">
    <property type="entry name" value="Plug_dom"/>
</dbReference>
<feature type="signal peptide" evidence="13">
    <location>
        <begin position="1"/>
        <end position="28"/>
    </location>
</feature>
<feature type="chain" id="PRO_5047256585" evidence="13">
    <location>
        <begin position="29"/>
        <end position="883"/>
    </location>
</feature>
<evidence type="ECO:0000256" key="6">
    <source>
        <dbReference type="ARBA" id="ARBA00023004"/>
    </source>
</evidence>
<comment type="similarity">
    <text evidence="11 12">Belongs to the TonB-dependent receptor family.</text>
</comment>
<comment type="caution">
    <text evidence="16">The sequence shown here is derived from an EMBL/GenBank/DDBJ whole genome shotgun (WGS) entry which is preliminary data.</text>
</comment>
<keyword evidence="4" id="KW-0410">Iron transport</keyword>
<dbReference type="InterPro" id="IPR000531">
    <property type="entry name" value="Beta-barrel_TonB"/>
</dbReference>
<gene>
    <name evidence="16" type="ORF">QRD43_14490</name>
</gene>
<dbReference type="Proteomes" id="UP001238603">
    <property type="component" value="Unassembled WGS sequence"/>
</dbReference>